<organism evidence="1 2">
    <name type="scientific">Cercospora zeae-maydis SCOH1-5</name>
    <dbReference type="NCBI Taxonomy" id="717836"/>
    <lineage>
        <taxon>Eukaryota</taxon>
        <taxon>Fungi</taxon>
        <taxon>Dikarya</taxon>
        <taxon>Ascomycota</taxon>
        <taxon>Pezizomycotina</taxon>
        <taxon>Dothideomycetes</taxon>
        <taxon>Dothideomycetidae</taxon>
        <taxon>Mycosphaerellales</taxon>
        <taxon>Mycosphaerellaceae</taxon>
        <taxon>Cercospora</taxon>
    </lineage>
</organism>
<dbReference type="Proteomes" id="UP000799539">
    <property type="component" value="Unassembled WGS sequence"/>
</dbReference>
<dbReference type="AlphaFoldDB" id="A0A6A6EZ85"/>
<gene>
    <name evidence="1" type="ORF">CERZMDRAFT_103092</name>
</gene>
<dbReference type="EMBL" id="ML992712">
    <property type="protein sequence ID" value="KAF2206792.1"/>
    <property type="molecule type" value="Genomic_DNA"/>
</dbReference>
<keyword evidence="2" id="KW-1185">Reference proteome</keyword>
<proteinExistence type="predicted"/>
<sequence>MASQSVYRRIATHHAAMLFRVLYALSGAAVLGRTYALIYDGNFYSSEGTDLKTLPPPEPRFYFLRSGDRYDLKARKAILDEDVAAASDQRPR</sequence>
<reference evidence="1" key="1">
    <citation type="journal article" date="2020" name="Stud. Mycol.">
        <title>101 Dothideomycetes genomes: a test case for predicting lifestyles and emergence of pathogens.</title>
        <authorList>
            <person name="Haridas S."/>
            <person name="Albert R."/>
            <person name="Binder M."/>
            <person name="Bloem J."/>
            <person name="Labutti K."/>
            <person name="Salamov A."/>
            <person name="Andreopoulos B."/>
            <person name="Baker S."/>
            <person name="Barry K."/>
            <person name="Bills G."/>
            <person name="Bluhm B."/>
            <person name="Cannon C."/>
            <person name="Castanera R."/>
            <person name="Culley D."/>
            <person name="Daum C."/>
            <person name="Ezra D."/>
            <person name="Gonzalez J."/>
            <person name="Henrissat B."/>
            <person name="Kuo A."/>
            <person name="Liang C."/>
            <person name="Lipzen A."/>
            <person name="Lutzoni F."/>
            <person name="Magnuson J."/>
            <person name="Mondo S."/>
            <person name="Nolan M."/>
            <person name="Ohm R."/>
            <person name="Pangilinan J."/>
            <person name="Park H.-J."/>
            <person name="Ramirez L."/>
            <person name="Alfaro M."/>
            <person name="Sun H."/>
            <person name="Tritt A."/>
            <person name="Yoshinaga Y."/>
            <person name="Zwiers L.-H."/>
            <person name="Turgeon B."/>
            <person name="Goodwin S."/>
            <person name="Spatafora J."/>
            <person name="Crous P."/>
            <person name="Grigoriev I."/>
        </authorList>
    </citation>
    <scope>NUCLEOTIDE SEQUENCE</scope>
    <source>
        <strain evidence="1">SCOH1-5</strain>
    </source>
</reference>
<evidence type="ECO:0000313" key="2">
    <source>
        <dbReference type="Proteomes" id="UP000799539"/>
    </source>
</evidence>
<evidence type="ECO:0000313" key="1">
    <source>
        <dbReference type="EMBL" id="KAF2206792.1"/>
    </source>
</evidence>
<accession>A0A6A6EZ85</accession>
<protein>
    <submittedName>
        <fullName evidence="1">Uncharacterized protein</fullName>
    </submittedName>
</protein>
<dbReference type="OrthoDB" id="4666063at2759"/>
<name>A0A6A6EZ85_9PEZI</name>